<dbReference type="SUPFAM" id="SSF48452">
    <property type="entry name" value="TPR-like"/>
    <property type="match status" value="2"/>
</dbReference>
<dbReference type="EMBL" id="VSIV01000109">
    <property type="protein sequence ID" value="TYB33716.1"/>
    <property type="molecule type" value="Genomic_DNA"/>
</dbReference>
<protein>
    <recommendedName>
        <fullName evidence="3">Tetratricopeptide repeat protein</fullName>
    </recommendedName>
</protein>
<dbReference type="InterPro" id="IPR011990">
    <property type="entry name" value="TPR-like_helical_dom_sf"/>
</dbReference>
<evidence type="ECO:0000313" key="2">
    <source>
        <dbReference type="Proteomes" id="UP000323337"/>
    </source>
</evidence>
<dbReference type="RefSeq" id="WP_303700755.1">
    <property type="nucleotide sequence ID" value="NZ_VSIV01000109.1"/>
</dbReference>
<dbReference type="Proteomes" id="UP000323337">
    <property type="component" value="Unassembled WGS sequence"/>
</dbReference>
<evidence type="ECO:0008006" key="3">
    <source>
        <dbReference type="Google" id="ProtNLM"/>
    </source>
</evidence>
<reference evidence="1 2" key="1">
    <citation type="submission" date="2019-08" db="EMBL/GenBank/DDBJ databases">
        <title>Genomic characterization of a novel candidate phylum (ARYD3) from a high temperature, high salinity tertiary oil reservoir in north central Oklahoma, USA.</title>
        <authorList>
            <person name="Youssef N.H."/>
            <person name="Yadav A."/>
            <person name="Elshahed M.S."/>
        </authorList>
    </citation>
    <scope>NUCLEOTIDE SEQUENCE [LARGE SCALE GENOMIC DNA]</scope>
    <source>
        <strain evidence="1">ARYD1</strain>
    </source>
</reference>
<dbReference type="AlphaFoldDB" id="A0A5D0ML37"/>
<evidence type="ECO:0000313" key="1">
    <source>
        <dbReference type="EMBL" id="TYB33716.1"/>
    </source>
</evidence>
<accession>A0A5D0ML37</accession>
<dbReference type="Gene3D" id="1.25.40.10">
    <property type="entry name" value="Tetratricopeptide repeat domain"/>
    <property type="match status" value="3"/>
</dbReference>
<organism evidence="1 2">
    <name type="scientific">Flexistipes sinusarabici</name>
    <dbReference type="NCBI Taxonomy" id="2352"/>
    <lineage>
        <taxon>Bacteria</taxon>
        <taxon>Pseudomonadati</taxon>
        <taxon>Deferribacterota</taxon>
        <taxon>Deferribacteres</taxon>
        <taxon>Deferribacterales</taxon>
        <taxon>Flexistipitaceae</taxon>
        <taxon>Flexistipes</taxon>
    </lineage>
</organism>
<name>A0A5D0ML37_FLESI</name>
<sequence>MKKTGVLVLSIFLLYSGLLHAEVKVPDFSFFGKEISSFRIKPTFTKINVSFKDARSFSTYIESLQIEAESFDRKEYSTKKPGSVYGGTFGTGLSAVFVGNKAYRNYIVKQFLEGNYFGVVNAYPEYKDKFTGGKFANETAFLYAFSLLKTGGISKAVEIFEKVAAGEDKFAYYAQDKLFGYFEEIGRYKDILRLGGHLKRLSPYASYLYLDILYKNNQYDKILNFISNYEEYVSEYQVIRDYKIAAEYFAGRLERVAGYEPFSGVSVYFITDALLKTGNLERAFILINGMNNNNAYKYYFNVKYHILKGDYEKAGKNYQRVENERDKLSLLFFYLSESFPDTREDVLNIFSFSDPVNRDYLNYYKGLLYLSKNKYVEAAEYFEQVVFQENLLINSYFYKGICYADVNASRSKHFFIRYLNNGDDNEKKNIARFMLGQFYYMEKQYEQTLMLVESCSTDFCSELKAQVYLAESEFRKALNTLNNIDTNKAVYLKAAALFNMKDYEKALAMLNKINDAYPGKDLLKMLVYYKLEEIDKGMEIFNQHNNEKEFIDRTIRQLYLANEYHTVINILNNTGNLTPEYRLIMAKSLYSTGRYDRAEQIYYDFLKQKKYLYDSINGLISIQGMQKTQKSFLIKGFKWLNDMEFEKENVIALDFARLAFNSDDTGMGIKYLNYFFNNYPDAPNVKEAYILRADFFFSKGKLKECIMDMNSAISRFGRDGELLLQKAKCMEKSTPLKALEIYRELSDSKRFERVAKTNIMEHSDNVSEVENIALEFKKEQYDLYLNGIERVLNITPLNKLDKKEDYAYELIDSGIRKYAPAGAYFVGAVEYAKGNYEKAASGLMKVYYLYPGSDYALKSLRLAKKAFIETGDNKNADKVQKIIDKMGNKEE</sequence>
<comment type="caution">
    <text evidence="1">The sequence shown here is derived from an EMBL/GenBank/DDBJ whole genome shotgun (WGS) entry which is preliminary data.</text>
</comment>
<gene>
    <name evidence="1" type="ORF">FXF49_04740</name>
</gene>
<proteinExistence type="predicted"/>